<keyword evidence="2" id="KW-1185">Reference proteome</keyword>
<accession>A0ACB9N5D9</accession>
<dbReference type="EMBL" id="CM039432">
    <property type="protein sequence ID" value="KAI4331798.1"/>
    <property type="molecule type" value="Genomic_DNA"/>
</dbReference>
<comment type="caution">
    <text evidence="1">The sequence shown here is derived from an EMBL/GenBank/DDBJ whole genome shotgun (WGS) entry which is preliminary data.</text>
</comment>
<protein>
    <submittedName>
        <fullName evidence="1">Uncharacterized protein</fullName>
    </submittedName>
</protein>
<proteinExistence type="predicted"/>
<reference evidence="1 2" key="1">
    <citation type="journal article" date="2022" name="DNA Res.">
        <title>Chromosomal-level genome assembly of the orchid tree Bauhinia variegata (Leguminosae; Cercidoideae) supports the allotetraploid origin hypothesis of Bauhinia.</title>
        <authorList>
            <person name="Zhong Y."/>
            <person name="Chen Y."/>
            <person name="Zheng D."/>
            <person name="Pang J."/>
            <person name="Liu Y."/>
            <person name="Luo S."/>
            <person name="Meng S."/>
            <person name="Qian L."/>
            <person name="Wei D."/>
            <person name="Dai S."/>
            <person name="Zhou R."/>
        </authorList>
    </citation>
    <scope>NUCLEOTIDE SEQUENCE [LARGE SCALE GENOMIC DNA]</scope>
    <source>
        <strain evidence="1">BV-YZ2020</strain>
    </source>
</reference>
<gene>
    <name evidence="1" type="ORF">L6164_016753</name>
</gene>
<sequence length="254" mass="29965">MASKPGILTDWPWKPFRNFKWMILTPWIVHSMYSLLVNEAKEKDLGCFLVFPYLLVRMLHDQIWIFISRYRTATGRRRIVDKGIKFEQVDRERNWDDQILFNGLIFFIALFARWSSGVSILLVTHSTPSSFPLFSLPFSPSFFNCQQSLLLLLSTPSRSTLPTFYCLHFRCTQQCIPELPLLPLRWFHSLHHTQFRTNYSLFMPIYDYIYGTMDKSTDIIYETSLKGQDESPDVVHLTHLTTPDSIYHLCLDHL</sequence>
<organism evidence="1 2">
    <name type="scientific">Bauhinia variegata</name>
    <name type="common">Purple orchid tree</name>
    <name type="synonym">Phanera variegata</name>
    <dbReference type="NCBI Taxonomy" id="167791"/>
    <lineage>
        <taxon>Eukaryota</taxon>
        <taxon>Viridiplantae</taxon>
        <taxon>Streptophyta</taxon>
        <taxon>Embryophyta</taxon>
        <taxon>Tracheophyta</taxon>
        <taxon>Spermatophyta</taxon>
        <taxon>Magnoliopsida</taxon>
        <taxon>eudicotyledons</taxon>
        <taxon>Gunneridae</taxon>
        <taxon>Pentapetalae</taxon>
        <taxon>rosids</taxon>
        <taxon>fabids</taxon>
        <taxon>Fabales</taxon>
        <taxon>Fabaceae</taxon>
        <taxon>Cercidoideae</taxon>
        <taxon>Cercideae</taxon>
        <taxon>Bauhiniinae</taxon>
        <taxon>Bauhinia</taxon>
    </lineage>
</organism>
<name>A0ACB9N5D9_BAUVA</name>
<evidence type="ECO:0000313" key="2">
    <source>
        <dbReference type="Proteomes" id="UP000828941"/>
    </source>
</evidence>
<evidence type="ECO:0000313" key="1">
    <source>
        <dbReference type="EMBL" id="KAI4331798.1"/>
    </source>
</evidence>
<dbReference type="Proteomes" id="UP000828941">
    <property type="component" value="Chromosome 7"/>
</dbReference>